<organism evidence="1">
    <name type="scientific">Hordeum vulgare subsp. vulgare</name>
    <name type="common">Domesticated barley</name>
    <dbReference type="NCBI Taxonomy" id="112509"/>
    <lineage>
        <taxon>Eukaryota</taxon>
        <taxon>Viridiplantae</taxon>
        <taxon>Streptophyta</taxon>
        <taxon>Embryophyta</taxon>
        <taxon>Tracheophyta</taxon>
        <taxon>Spermatophyta</taxon>
        <taxon>Magnoliopsida</taxon>
        <taxon>Liliopsida</taxon>
        <taxon>Poales</taxon>
        <taxon>Poaceae</taxon>
        <taxon>BOP clade</taxon>
        <taxon>Pooideae</taxon>
        <taxon>Triticodae</taxon>
        <taxon>Triticeae</taxon>
        <taxon>Hordeinae</taxon>
        <taxon>Hordeum</taxon>
    </lineage>
</organism>
<dbReference type="EMBL" id="AK355416">
    <property type="protein sequence ID" value="BAJ86635.1"/>
    <property type="molecule type" value="mRNA"/>
</dbReference>
<protein>
    <submittedName>
        <fullName evidence="1">Predicted protein</fullName>
    </submittedName>
</protein>
<name>F2CUW4_HORVV</name>
<proteinExistence type="evidence at transcript level"/>
<dbReference type="AlphaFoldDB" id="F2CUW4"/>
<reference evidence="1" key="1">
    <citation type="journal article" date="2011" name="Plant Physiol.">
        <title>Comprehensive sequence analysis of 24,783 barley full-length cDNAs derived from 12 clone libraries.</title>
        <authorList>
            <person name="Matsumoto T."/>
            <person name="Tanaka T."/>
            <person name="Sakai H."/>
            <person name="Amano N."/>
            <person name="Kanamori H."/>
            <person name="Kurita K."/>
            <person name="Kikuta A."/>
            <person name="Kamiya K."/>
            <person name="Yamamoto M."/>
            <person name="Ikawa H."/>
            <person name="Fujii N."/>
            <person name="Hori K."/>
            <person name="Itoh T."/>
            <person name="Sato K."/>
        </authorList>
    </citation>
    <scope>NUCLEOTIDE SEQUENCE</scope>
    <source>
        <tissue evidence="1">Shoot</tissue>
    </source>
</reference>
<evidence type="ECO:0000313" key="1">
    <source>
        <dbReference type="EMBL" id="BAJ86635.1"/>
    </source>
</evidence>
<sequence length="51" mass="5717">MQQFMASPAVAGWLARAAPRGRGRCRPSLPRLVGGRHIHCRSWLVVPWEPP</sequence>
<accession>F2CUW4</accession>